<keyword evidence="10" id="KW-0349">Heme</keyword>
<dbReference type="PROSITE" id="PS50255">
    <property type="entry name" value="CYTOCHROME_B5_2"/>
    <property type="match status" value="1"/>
</dbReference>
<dbReference type="InterPro" id="IPR039261">
    <property type="entry name" value="FNR_nucleotide-bd"/>
</dbReference>
<organism evidence="21 22">
    <name type="scientific">Trichomonascus ciferrii</name>
    <dbReference type="NCBI Taxonomy" id="44093"/>
    <lineage>
        <taxon>Eukaryota</taxon>
        <taxon>Fungi</taxon>
        <taxon>Dikarya</taxon>
        <taxon>Ascomycota</taxon>
        <taxon>Saccharomycotina</taxon>
        <taxon>Dipodascomycetes</taxon>
        <taxon>Dipodascales</taxon>
        <taxon>Trichomonascaceae</taxon>
        <taxon>Trichomonascus</taxon>
        <taxon>Trichomonascus ciferrii complex</taxon>
    </lineage>
</organism>
<dbReference type="GO" id="GO:0006790">
    <property type="term" value="P:sulfur compound metabolic process"/>
    <property type="evidence" value="ECO:0007669"/>
    <property type="project" value="TreeGrafter"/>
</dbReference>
<feature type="compositionally biased region" description="Basic and acidic residues" evidence="18">
    <location>
        <begin position="21"/>
        <end position="32"/>
    </location>
</feature>
<dbReference type="SUPFAM" id="SSF55856">
    <property type="entry name" value="Cytochrome b5-like heme/steroid binding domain"/>
    <property type="match status" value="1"/>
</dbReference>
<dbReference type="PROSITE" id="PS00559">
    <property type="entry name" value="MOLYBDOPTERIN_EUK"/>
    <property type="match status" value="1"/>
</dbReference>
<dbReference type="PROSITE" id="PS51384">
    <property type="entry name" value="FAD_FR"/>
    <property type="match status" value="1"/>
</dbReference>
<evidence type="ECO:0000256" key="5">
    <source>
        <dbReference type="ARBA" id="ARBA00006253"/>
    </source>
</evidence>
<dbReference type="GO" id="GO:0008482">
    <property type="term" value="F:sulfite oxidase activity"/>
    <property type="evidence" value="ECO:0007669"/>
    <property type="project" value="TreeGrafter"/>
</dbReference>
<dbReference type="InterPro" id="IPR017938">
    <property type="entry name" value="Riboflavin_synthase-like_b-brl"/>
</dbReference>
<dbReference type="Pfam" id="PF00173">
    <property type="entry name" value="Cyt-b5"/>
    <property type="match status" value="1"/>
</dbReference>
<dbReference type="GO" id="GO:0050464">
    <property type="term" value="F:nitrate reductase (NADPH) activity"/>
    <property type="evidence" value="ECO:0007669"/>
    <property type="project" value="UniProtKB-EC"/>
</dbReference>
<dbReference type="SUPFAM" id="SSF52343">
    <property type="entry name" value="Ferredoxin reductase-like, C-terminal NADP-linked domain"/>
    <property type="match status" value="1"/>
</dbReference>
<dbReference type="InterPro" id="IPR008333">
    <property type="entry name" value="Cbr1-like_FAD-bd_dom"/>
</dbReference>
<evidence type="ECO:0000256" key="2">
    <source>
        <dbReference type="ARBA" id="ARBA00001971"/>
    </source>
</evidence>
<sequence length="1000" mass="113126">MIAGRKNRVVVRRHPGSTNEEVAREPDWGAGHENRIGVQNAQERVPGVTHSGDDGADDEFVNEALKKHRELEQRKQLHELVNFRDVLNAQPDFHLRRPDVHSKGWRYVLHTTEDWVKYQQEWPANAKRQKQRQQDEEKNNVPATEDSETEESLEDKYTPQQIALMRSMENEKTYIANLKQNDGKGVSPVAYAPALVSIDEQDQFTPDNWVPRSTNLVRLTGKHPLNAEPNLTKLFDAGTITPNELHYVRNHGAVPHLLWETHKLSVCGLKGQPVEFGMDELTKFPTINIAVALACDGNRRKELNMIKRSKGFNWGSGGVSCAYWKGPLMRDVLLAAGVPERLDDGHRYWVNFEGADHLSDGKYATCIPFQHVMDPTNDVIIAYEMNNVPLPPDHGHPIRVIIPGYVGGRCVKWLSKIWISDRENDSHYHIWDNRVVPTLIDNQNDEFAKAAFSHPSTACNEQNLQSIIVRPAQGETFALDQVKKGHTYRIQGLAYDGGGHEVQRVEISLDGGNTWLYCVREFPDAPIRHGKKFWTWLHWHVDVELAQLIRCDSVIVRCFNVFKNTQPATPTWNVMGMMNNAWYIVKPEIIEGNGPDEVAKVFFRHPVEPAMGNGGWMEPSESVKIELAKQSVAAKDKQFTREEIEKHNSEDDCWIVVDGKVYDATSVLEWHPGGKAAIMNHAGKVWQTTSDEFASIHDEYAYNKLQECNLGVVTRKVAKFIEEQGKSGRKDETASNVALQKHRWTPVKLISRTDVSKDTRLYTFALPQDTPKLGMGNCQHVQVGFHFEDKMVIRTYSPVRPVMPSEEDGTFDIIAKTYFPDKTQPGGAMTNILDSMPIGEEVEIRGPTGDIVYLGNGKFQIEGREMFFSKVTLILGGSGFTPGYSLIARVLKSKGDNTQIRVIDGNKTENDILLRKELDEFHSQHPDQFRVTHVLSEPDDNWKGLKGFVTADIIREHGFPPDEGKTSVAFLCGPPAMIQKAALPALRDWGYQEDTDCFGF</sequence>
<keyword evidence="11" id="KW-0285">Flavoprotein</keyword>
<name>A0A642UQP1_9ASCO</name>
<dbReference type="Gene3D" id="3.40.50.80">
    <property type="entry name" value="Nucleotide-binding domain of ferredoxin-NADP reductase (FNR) module"/>
    <property type="match status" value="1"/>
</dbReference>
<comment type="cofactor">
    <cofactor evidence="3">
        <name>FAD</name>
        <dbReference type="ChEBI" id="CHEBI:57692"/>
    </cofactor>
</comment>
<feature type="domain" description="Cytochrome b5 heme-binding" evidence="19">
    <location>
        <begin position="636"/>
        <end position="714"/>
    </location>
</feature>
<dbReference type="SUPFAM" id="SSF63380">
    <property type="entry name" value="Riboflavin synthase domain-like"/>
    <property type="match status" value="1"/>
</dbReference>
<dbReference type="Gene3D" id="3.10.120.10">
    <property type="entry name" value="Cytochrome b5-like heme/steroid binding domain"/>
    <property type="match status" value="1"/>
</dbReference>
<evidence type="ECO:0000313" key="21">
    <source>
        <dbReference type="EMBL" id="KAA8903635.1"/>
    </source>
</evidence>
<comment type="similarity">
    <text evidence="5">Belongs to the nitrate reductase family.</text>
</comment>
<dbReference type="PANTHER" id="PTHR19372">
    <property type="entry name" value="SULFITE REDUCTASE"/>
    <property type="match status" value="1"/>
</dbReference>
<evidence type="ECO:0000256" key="6">
    <source>
        <dbReference type="ARBA" id="ARBA00011738"/>
    </source>
</evidence>
<dbReference type="InterPro" id="IPR036374">
    <property type="entry name" value="OxRdtase_Mopterin-bd_sf"/>
</dbReference>
<dbReference type="InterPro" id="IPR000572">
    <property type="entry name" value="OxRdtase_Mopterin-bd_dom"/>
</dbReference>
<feature type="domain" description="FAD-binding FR-type" evidence="20">
    <location>
        <begin position="742"/>
        <end position="854"/>
    </location>
</feature>
<evidence type="ECO:0000256" key="16">
    <source>
        <dbReference type="ARBA" id="ARBA00023063"/>
    </source>
</evidence>
<dbReference type="InterPro" id="IPR008335">
    <property type="entry name" value="Mopterin_OxRdtase_euk"/>
</dbReference>
<dbReference type="Gene3D" id="2.40.30.10">
    <property type="entry name" value="Translation factors"/>
    <property type="match status" value="1"/>
</dbReference>
<evidence type="ECO:0000256" key="4">
    <source>
        <dbReference type="ARBA" id="ARBA00003838"/>
    </source>
</evidence>
<dbReference type="InterPro" id="IPR022407">
    <property type="entry name" value="OxRdtase_Mopterin_BS"/>
</dbReference>
<dbReference type="InterPro" id="IPR005066">
    <property type="entry name" value="MoCF_OxRdtse_dimer"/>
</dbReference>
<evidence type="ECO:0000256" key="3">
    <source>
        <dbReference type="ARBA" id="ARBA00001974"/>
    </source>
</evidence>
<dbReference type="GO" id="GO:0042128">
    <property type="term" value="P:nitrate assimilation"/>
    <property type="evidence" value="ECO:0007669"/>
    <property type="project" value="UniProtKB-KW"/>
</dbReference>
<keyword evidence="13" id="KW-0274">FAD</keyword>
<evidence type="ECO:0000256" key="11">
    <source>
        <dbReference type="ARBA" id="ARBA00022630"/>
    </source>
</evidence>
<evidence type="ECO:0000259" key="20">
    <source>
        <dbReference type="PROSITE" id="PS51384"/>
    </source>
</evidence>
<evidence type="ECO:0000256" key="7">
    <source>
        <dbReference type="ARBA" id="ARBA00012673"/>
    </source>
</evidence>
<dbReference type="Pfam" id="PF03404">
    <property type="entry name" value="Mo-co_dimer"/>
    <property type="match status" value="1"/>
</dbReference>
<evidence type="ECO:0000256" key="18">
    <source>
        <dbReference type="SAM" id="MobiDB-lite"/>
    </source>
</evidence>
<proteinExistence type="inferred from homology"/>
<dbReference type="InterPro" id="IPR017927">
    <property type="entry name" value="FAD-bd_FR_type"/>
</dbReference>
<feature type="region of interest" description="Disordered" evidence="18">
    <location>
        <begin position="1"/>
        <end position="32"/>
    </location>
</feature>
<keyword evidence="22" id="KW-1185">Reference proteome</keyword>
<dbReference type="Pfam" id="PF00174">
    <property type="entry name" value="Oxidored_molyb"/>
    <property type="match status" value="1"/>
</dbReference>
<protein>
    <recommendedName>
        <fullName evidence="8">Nitrate reductase [NADPH]</fullName>
        <ecNumber evidence="7">1.7.1.3</ecNumber>
    </recommendedName>
</protein>
<dbReference type="Gene3D" id="2.60.40.650">
    <property type="match status" value="1"/>
</dbReference>
<comment type="cofactor">
    <cofactor evidence="2">
        <name>heme</name>
        <dbReference type="ChEBI" id="CHEBI:30413"/>
    </cofactor>
</comment>
<accession>A0A642UQP1</accession>
<dbReference type="CDD" id="cd06183">
    <property type="entry name" value="cyt_b5_reduct_like"/>
    <property type="match status" value="1"/>
</dbReference>
<dbReference type="AlphaFoldDB" id="A0A642UQP1"/>
<feature type="region of interest" description="Disordered" evidence="18">
    <location>
        <begin position="126"/>
        <end position="157"/>
    </location>
</feature>
<evidence type="ECO:0000256" key="10">
    <source>
        <dbReference type="ARBA" id="ARBA00022617"/>
    </source>
</evidence>
<evidence type="ECO:0000256" key="17">
    <source>
        <dbReference type="ARBA" id="ARBA00049155"/>
    </source>
</evidence>
<keyword evidence="16" id="KW-0534">Nitrate assimilation</keyword>
<keyword evidence="15" id="KW-0408">Iron</keyword>
<dbReference type="Proteomes" id="UP000761534">
    <property type="component" value="Unassembled WGS sequence"/>
</dbReference>
<dbReference type="GO" id="GO:0030151">
    <property type="term" value="F:molybdenum ion binding"/>
    <property type="evidence" value="ECO:0007669"/>
    <property type="project" value="InterPro"/>
</dbReference>
<dbReference type="VEuPathDB" id="FungiDB:TRICI_005672"/>
<dbReference type="SUPFAM" id="SSF56524">
    <property type="entry name" value="Oxidoreductase molybdopterin-binding domain"/>
    <property type="match status" value="1"/>
</dbReference>
<evidence type="ECO:0000256" key="1">
    <source>
        <dbReference type="ARBA" id="ARBA00001924"/>
    </source>
</evidence>
<keyword evidence="12" id="KW-0479">Metal-binding</keyword>
<comment type="function">
    <text evidence="4">Nitrate reductase is a key enzyme involved in the first step of nitrate assimilation in plants, fungi and bacteria.</text>
</comment>
<evidence type="ECO:0000259" key="19">
    <source>
        <dbReference type="PROSITE" id="PS50255"/>
    </source>
</evidence>
<evidence type="ECO:0000256" key="8">
    <source>
        <dbReference type="ARBA" id="ARBA00015499"/>
    </source>
</evidence>
<dbReference type="PRINTS" id="PR00406">
    <property type="entry name" value="CYTB5RDTASE"/>
</dbReference>
<dbReference type="InterPro" id="IPR036400">
    <property type="entry name" value="Cyt_B5-like_heme/steroid_sf"/>
</dbReference>
<dbReference type="InterPro" id="IPR001433">
    <property type="entry name" value="OxRdtase_FAD/NAD-bd"/>
</dbReference>
<dbReference type="InterPro" id="IPR001199">
    <property type="entry name" value="Cyt_B5-like_heme/steroid-bd"/>
</dbReference>
<dbReference type="InterPro" id="IPR014756">
    <property type="entry name" value="Ig_E-set"/>
</dbReference>
<comment type="subunit">
    <text evidence="6">Homodimer.</text>
</comment>
<dbReference type="Gene3D" id="3.90.420.10">
    <property type="entry name" value="Oxidoreductase, molybdopterin-binding domain"/>
    <property type="match status" value="1"/>
</dbReference>
<reference evidence="21" key="1">
    <citation type="journal article" date="2019" name="G3 (Bethesda)">
        <title>Genome Assemblies of Two Rare Opportunistic Yeast Pathogens: Diutina rugosa (syn. Candida rugosa) and Trichomonascus ciferrii (syn. Candida ciferrii).</title>
        <authorList>
            <person name="Mixao V."/>
            <person name="Saus E."/>
            <person name="Hansen A.P."/>
            <person name="Lass-Florl C."/>
            <person name="Gabaldon T."/>
        </authorList>
    </citation>
    <scope>NUCLEOTIDE SEQUENCE</scope>
    <source>
        <strain evidence="21">CBS 4856</strain>
    </source>
</reference>
<dbReference type="SUPFAM" id="SSF81296">
    <property type="entry name" value="E set domains"/>
    <property type="match status" value="1"/>
</dbReference>
<dbReference type="Pfam" id="PF00175">
    <property type="entry name" value="NAD_binding_1"/>
    <property type="match status" value="1"/>
</dbReference>
<dbReference type="Pfam" id="PF00970">
    <property type="entry name" value="FAD_binding_6"/>
    <property type="match status" value="1"/>
</dbReference>
<evidence type="ECO:0000256" key="15">
    <source>
        <dbReference type="ARBA" id="ARBA00023004"/>
    </source>
</evidence>
<gene>
    <name evidence="21" type="ORF">TRICI_005672</name>
</gene>
<dbReference type="EMBL" id="SWFS01000439">
    <property type="protein sequence ID" value="KAA8903635.1"/>
    <property type="molecule type" value="Genomic_DNA"/>
</dbReference>
<keyword evidence="9" id="KW-0500">Molybdenum</keyword>
<dbReference type="OrthoDB" id="432685at2759"/>
<keyword evidence="14" id="KW-0560">Oxidoreductase</keyword>
<comment type="caution">
    <text evidence="21">The sequence shown here is derived from an EMBL/GenBank/DDBJ whole genome shotgun (WGS) entry which is preliminary data.</text>
</comment>
<dbReference type="GO" id="GO:0043546">
    <property type="term" value="F:molybdopterin cofactor binding"/>
    <property type="evidence" value="ECO:0007669"/>
    <property type="project" value="InterPro"/>
</dbReference>
<evidence type="ECO:0000256" key="12">
    <source>
        <dbReference type="ARBA" id="ARBA00022723"/>
    </source>
</evidence>
<dbReference type="EC" id="1.7.1.3" evidence="7"/>
<evidence type="ECO:0000256" key="14">
    <source>
        <dbReference type="ARBA" id="ARBA00023002"/>
    </source>
</evidence>
<dbReference type="PANTHER" id="PTHR19372:SF7">
    <property type="entry name" value="SULFITE OXIDASE, MITOCHONDRIAL"/>
    <property type="match status" value="1"/>
</dbReference>
<evidence type="ECO:0000256" key="9">
    <source>
        <dbReference type="ARBA" id="ARBA00022505"/>
    </source>
</evidence>
<feature type="compositionally biased region" description="Basic residues" evidence="18">
    <location>
        <begin position="1"/>
        <end position="15"/>
    </location>
</feature>
<comment type="cofactor">
    <cofactor evidence="1">
        <name>Mo-molybdopterin</name>
        <dbReference type="ChEBI" id="CHEBI:71302"/>
    </cofactor>
</comment>
<dbReference type="SMART" id="SM01117">
    <property type="entry name" value="Cyt-b5"/>
    <property type="match status" value="1"/>
</dbReference>
<evidence type="ECO:0000313" key="22">
    <source>
        <dbReference type="Proteomes" id="UP000761534"/>
    </source>
</evidence>
<dbReference type="GO" id="GO:0020037">
    <property type="term" value="F:heme binding"/>
    <property type="evidence" value="ECO:0007669"/>
    <property type="project" value="TreeGrafter"/>
</dbReference>
<dbReference type="PRINTS" id="PR00407">
    <property type="entry name" value="EUMOPTERIN"/>
</dbReference>
<evidence type="ECO:0000256" key="13">
    <source>
        <dbReference type="ARBA" id="ARBA00022827"/>
    </source>
</evidence>
<comment type="catalytic activity">
    <reaction evidence="17">
        <text>nitrite + NADP(+) + H2O = nitrate + NADPH + H(+)</text>
        <dbReference type="Rhea" id="RHEA:19061"/>
        <dbReference type="ChEBI" id="CHEBI:15377"/>
        <dbReference type="ChEBI" id="CHEBI:15378"/>
        <dbReference type="ChEBI" id="CHEBI:16301"/>
        <dbReference type="ChEBI" id="CHEBI:17632"/>
        <dbReference type="ChEBI" id="CHEBI:57783"/>
        <dbReference type="ChEBI" id="CHEBI:58349"/>
        <dbReference type="EC" id="1.7.1.3"/>
    </reaction>
</comment>
<dbReference type="FunFam" id="3.90.420.10:FF:000003">
    <property type="entry name" value="Nitrate reductase"/>
    <property type="match status" value="1"/>
</dbReference>